<comment type="caution">
    <text evidence="3">The sequence shown here is derived from an EMBL/GenBank/DDBJ whole genome shotgun (WGS) entry which is preliminary data.</text>
</comment>
<evidence type="ECO:0000256" key="1">
    <source>
        <dbReference type="SAM" id="MobiDB-lite"/>
    </source>
</evidence>
<organism evidence="3 4">
    <name type="scientific">Diplogelasinospora grovesii</name>
    <dbReference type="NCBI Taxonomy" id="303347"/>
    <lineage>
        <taxon>Eukaryota</taxon>
        <taxon>Fungi</taxon>
        <taxon>Dikarya</taxon>
        <taxon>Ascomycota</taxon>
        <taxon>Pezizomycotina</taxon>
        <taxon>Sordariomycetes</taxon>
        <taxon>Sordariomycetidae</taxon>
        <taxon>Sordariales</taxon>
        <taxon>Diplogelasinosporaceae</taxon>
        <taxon>Diplogelasinospora</taxon>
    </lineage>
</organism>
<feature type="compositionally biased region" description="Basic and acidic residues" evidence="1">
    <location>
        <begin position="140"/>
        <end position="150"/>
    </location>
</feature>
<reference evidence="4" key="1">
    <citation type="journal article" date="2023" name="Mol. Phylogenet. Evol.">
        <title>Genome-scale phylogeny and comparative genomics of the fungal order Sordariales.</title>
        <authorList>
            <person name="Hensen N."/>
            <person name="Bonometti L."/>
            <person name="Westerberg I."/>
            <person name="Brannstrom I.O."/>
            <person name="Guillou S."/>
            <person name="Cros-Aarteil S."/>
            <person name="Calhoun S."/>
            <person name="Haridas S."/>
            <person name="Kuo A."/>
            <person name="Mondo S."/>
            <person name="Pangilinan J."/>
            <person name="Riley R."/>
            <person name="LaButti K."/>
            <person name="Andreopoulos B."/>
            <person name="Lipzen A."/>
            <person name="Chen C."/>
            <person name="Yan M."/>
            <person name="Daum C."/>
            <person name="Ng V."/>
            <person name="Clum A."/>
            <person name="Steindorff A."/>
            <person name="Ohm R.A."/>
            <person name="Martin F."/>
            <person name="Silar P."/>
            <person name="Natvig D.O."/>
            <person name="Lalanne C."/>
            <person name="Gautier V."/>
            <person name="Ament-Velasquez S.L."/>
            <person name="Kruys A."/>
            <person name="Hutchinson M.I."/>
            <person name="Powell A.J."/>
            <person name="Barry K."/>
            <person name="Miller A.N."/>
            <person name="Grigoriev I.V."/>
            <person name="Debuchy R."/>
            <person name="Gladieux P."/>
            <person name="Hiltunen Thoren M."/>
            <person name="Johannesson H."/>
        </authorList>
    </citation>
    <scope>NUCLEOTIDE SEQUENCE [LARGE SCALE GENOMIC DNA]</scope>
    <source>
        <strain evidence="4">CBS 340.73</strain>
    </source>
</reference>
<feature type="compositionally biased region" description="Basic residues" evidence="1">
    <location>
        <begin position="171"/>
        <end position="184"/>
    </location>
</feature>
<evidence type="ECO:0000313" key="3">
    <source>
        <dbReference type="EMBL" id="KAK3934237.1"/>
    </source>
</evidence>
<feature type="chain" id="PRO_5043049791" description="Secreted protein" evidence="2">
    <location>
        <begin position="27"/>
        <end position="226"/>
    </location>
</feature>
<evidence type="ECO:0000256" key="2">
    <source>
        <dbReference type="SAM" id="SignalP"/>
    </source>
</evidence>
<dbReference type="EMBL" id="MU854012">
    <property type="protein sequence ID" value="KAK3934237.1"/>
    <property type="molecule type" value="Genomic_DNA"/>
</dbReference>
<evidence type="ECO:0000313" key="4">
    <source>
        <dbReference type="Proteomes" id="UP001303473"/>
    </source>
</evidence>
<dbReference type="AlphaFoldDB" id="A0AAN6MVG7"/>
<feature type="region of interest" description="Disordered" evidence="1">
    <location>
        <begin position="105"/>
        <end position="192"/>
    </location>
</feature>
<gene>
    <name evidence="3" type="ORF">QBC46DRAFT_454337</name>
</gene>
<sequence length="226" mass="25671">MPERTLSASPASLLMTLILTPTFGRAGAEARQSAYTSAAKCTYLFLPFRYVPFSAIPVRTFSAIPVRTFSAIPVRTFSAARDTYLVCQLDNWALTTLRNRILGSQTGHSIDCGERDHSTADVRRASGPGRCTAHPNPAGRVKEQASDRPEPPPLPRETLDRRRLHEISGVRRSRSCRRRHKRSSSRVIPNKNRSINRLRNYWRLPRQGRRTASKKYGNFHWATMRL</sequence>
<evidence type="ECO:0008006" key="5">
    <source>
        <dbReference type="Google" id="ProtNLM"/>
    </source>
</evidence>
<keyword evidence="2" id="KW-0732">Signal</keyword>
<feature type="compositionally biased region" description="Basic and acidic residues" evidence="1">
    <location>
        <begin position="111"/>
        <end position="124"/>
    </location>
</feature>
<proteinExistence type="predicted"/>
<accession>A0AAN6MVG7</accession>
<protein>
    <recommendedName>
        <fullName evidence="5">Secreted protein</fullName>
    </recommendedName>
</protein>
<dbReference type="Proteomes" id="UP001303473">
    <property type="component" value="Unassembled WGS sequence"/>
</dbReference>
<feature type="compositionally biased region" description="Basic and acidic residues" evidence="1">
    <location>
        <begin position="157"/>
        <end position="169"/>
    </location>
</feature>
<feature type="signal peptide" evidence="2">
    <location>
        <begin position="1"/>
        <end position="26"/>
    </location>
</feature>
<name>A0AAN6MVG7_9PEZI</name>
<keyword evidence="4" id="KW-1185">Reference proteome</keyword>